<protein>
    <recommendedName>
        <fullName evidence="1">AB hydrolase-1 domain-containing protein</fullName>
    </recommendedName>
</protein>
<keyword evidence="3" id="KW-1185">Reference proteome</keyword>
<dbReference type="InterPro" id="IPR029058">
    <property type="entry name" value="AB_hydrolase_fold"/>
</dbReference>
<dbReference type="EMBL" id="CP018076">
    <property type="protein sequence ID" value="APE43761.1"/>
    <property type="molecule type" value="Genomic_DNA"/>
</dbReference>
<evidence type="ECO:0000259" key="1">
    <source>
        <dbReference type="Pfam" id="PF12697"/>
    </source>
</evidence>
<sequence>MLSSIVRIALTSAVVAGAGALALIFTQRPGPMPGKGGLDFSASLSTPRPDPAPLQSVAMRDGYALQVRAFDSGRENAPMLVLVHGSGWHGLQFDGLARRLSATADVLVPDLRGHGTRPGNRGDVDYIGQLEDDLADLIEARRAPGQKVILGGHSSGGGLVVRFAGGRHGGLIDGAVLLAPFLKHNAPTTRPNSGGWARPLTRRIIGLSMLNAVGITALNDLPVIQFDMPRTVLDGPLGDTATTRYSYRLNSSYAPRADYLSDVAALPPFLLVAGTEDEAFDAGAYQPTMQAVTERGRYVLVPGAGHLGIVDAAATQAAIQGFLDEF</sequence>
<evidence type="ECO:0000313" key="3">
    <source>
        <dbReference type="Proteomes" id="UP000181897"/>
    </source>
</evidence>
<dbReference type="Pfam" id="PF12697">
    <property type="entry name" value="Abhydrolase_6"/>
    <property type="match status" value="1"/>
</dbReference>
<accession>A0A1J0WHG7</accession>
<dbReference type="SUPFAM" id="SSF53474">
    <property type="entry name" value="alpha/beta-Hydrolases"/>
    <property type="match status" value="1"/>
</dbReference>
<dbReference type="InterPro" id="IPR050228">
    <property type="entry name" value="Carboxylesterase_BioH"/>
</dbReference>
<dbReference type="Gene3D" id="3.40.50.1820">
    <property type="entry name" value="alpha/beta hydrolase"/>
    <property type="match status" value="1"/>
</dbReference>
<dbReference type="PANTHER" id="PTHR43194">
    <property type="entry name" value="HYDROLASE ALPHA/BETA FOLD FAMILY"/>
    <property type="match status" value="1"/>
</dbReference>
<dbReference type="AlphaFoldDB" id="A0A1J0WHG7"/>
<feature type="domain" description="AB hydrolase-1" evidence="1">
    <location>
        <begin position="80"/>
        <end position="313"/>
    </location>
</feature>
<evidence type="ECO:0000313" key="2">
    <source>
        <dbReference type="EMBL" id="APE43761.1"/>
    </source>
</evidence>
<organism evidence="2 3">
    <name type="scientific">Sulfitobacter alexandrii</name>
    <dbReference type="NCBI Taxonomy" id="1917485"/>
    <lineage>
        <taxon>Bacteria</taxon>
        <taxon>Pseudomonadati</taxon>
        <taxon>Pseudomonadota</taxon>
        <taxon>Alphaproteobacteria</taxon>
        <taxon>Rhodobacterales</taxon>
        <taxon>Roseobacteraceae</taxon>
        <taxon>Sulfitobacter</taxon>
    </lineage>
</organism>
<name>A0A1J0WHG7_9RHOB</name>
<dbReference type="STRING" id="1917485.BOO69_10310"/>
<dbReference type="KEGG" id="suam:BOO69_10310"/>
<dbReference type="PANTHER" id="PTHR43194:SF2">
    <property type="entry name" value="PEROXISOMAL MEMBRANE PROTEIN LPX1"/>
    <property type="match status" value="1"/>
</dbReference>
<dbReference type="OrthoDB" id="9808398at2"/>
<reference evidence="2 3" key="1">
    <citation type="submission" date="2016-11" db="EMBL/GenBank/DDBJ databases">
        <title>Complete genome sequence of Sulfitobacter sp. AM1-D1, a toxic bacteria associated with marine dinoflagellate Alexandrium minutum in East China Sea.</title>
        <authorList>
            <person name="Yang Q."/>
            <person name="Zhang X."/>
            <person name="Tian X."/>
        </authorList>
    </citation>
    <scope>NUCLEOTIDE SEQUENCE [LARGE SCALE GENOMIC DNA]</scope>
    <source>
        <strain evidence="2 3">AM1-D1</strain>
    </source>
</reference>
<gene>
    <name evidence="2" type="ORF">BOO69_10310</name>
</gene>
<dbReference type="RefSeq" id="WP_071972097.1">
    <property type="nucleotide sequence ID" value="NZ_CP018076.1"/>
</dbReference>
<proteinExistence type="predicted"/>
<dbReference type="Proteomes" id="UP000181897">
    <property type="component" value="Chromosome"/>
</dbReference>
<dbReference type="InterPro" id="IPR000073">
    <property type="entry name" value="AB_hydrolase_1"/>
</dbReference>